<proteinExistence type="inferred from homology"/>
<dbReference type="PANTHER" id="PTHR23514">
    <property type="entry name" value="BYPASS OF STOP CODON PROTEIN 6"/>
    <property type="match status" value="1"/>
</dbReference>
<organism evidence="9 10">
    <name type="scientific">Asanoa siamensis</name>
    <dbReference type="NCBI Taxonomy" id="926357"/>
    <lineage>
        <taxon>Bacteria</taxon>
        <taxon>Bacillati</taxon>
        <taxon>Actinomycetota</taxon>
        <taxon>Actinomycetes</taxon>
        <taxon>Micromonosporales</taxon>
        <taxon>Micromonosporaceae</taxon>
        <taxon>Asanoa</taxon>
    </lineage>
</organism>
<evidence type="ECO:0000313" key="9">
    <source>
        <dbReference type="EMBL" id="GIF74353.1"/>
    </source>
</evidence>
<feature type="transmembrane region" description="Helical" evidence="7">
    <location>
        <begin position="261"/>
        <end position="283"/>
    </location>
</feature>
<feature type="transmembrane region" description="Helical" evidence="7">
    <location>
        <begin position="321"/>
        <end position="343"/>
    </location>
</feature>
<evidence type="ECO:0000256" key="3">
    <source>
        <dbReference type="ARBA" id="ARBA00022448"/>
    </source>
</evidence>
<comment type="similarity">
    <text evidence="2">Belongs to the major facilitator superfamily.</text>
</comment>
<evidence type="ECO:0000259" key="8">
    <source>
        <dbReference type="PROSITE" id="PS50850"/>
    </source>
</evidence>
<evidence type="ECO:0000256" key="5">
    <source>
        <dbReference type="ARBA" id="ARBA00022989"/>
    </source>
</evidence>
<keyword evidence="5 7" id="KW-1133">Transmembrane helix</keyword>
<dbReference type="Gene3D" id="1.20.1250.20">
    <property type="entry name" value="MFS general substrate transporter like domains"/>
    <property type="match status" value="2"/>
</dbReference>
<feature type="transmembrane region" description="Helical" evidence="7">
    <location>
        <begin position="230"/>
        <end position="255"/>
    </location>
</feature>
<evidence type="ECO:0000256" key="7">
    <source>
        <dbReference type="SAM" id="Phobius"/>
    </source>
</evidence>
<evidence type="ECO:0000256" key="6">
    <source>
        <dbReference type="ARBA" id="ARBA00023136"/>
    </source>
</evidence>
<feature type="transmembrane region" description="Helical" evidence="7">
    <location>
        <begin position="126"/>
        <end position="149"/>
    </location>
</feature>
<feature type="transmembrane region" description="Helical" evidence="7">
    <location>
        <begin position="68"/>
        <end position="87"/>
    </location>
</feature>
<name>A0ABQ4CST6_9ACTN</name>
<dbReference type="InterPro" id="IPR036259">
    <property type="entry name" value="MFS_trans_sf"/>
</dbReference>
<keyword evidence="6 7" id="KW-0472">Membrane</keyword>
<feature type="transmembrane region" description="Helical" evidence="7">
    <location>
        <begin position="355"/>
        <end position="377"/>
    </location>
</feature>
<keyword evidence="4 7" id="KW-0812">Transmembrane</keyword>
<evidence type="ECO:0000256" key="2">
    <source>
        <dbReference type="ARBA" id="ARBA00008335"/>
    </source>
</evidence>
<keyword evidence="10" id="KW-1185">Reference proteome</keyword>
<dbReference type="PANTHER" id="PTHR23514:SF3">
    <property type="entry name" value="BYPASS OF STOP CODON PROTEIN 6"/>
    <property type="match status" value="1"/>
</dbReference>
<comment type="subcellular location">
    <subcellularLocation>
        <location evidence="1">Cell membrane</location>
        <topology evidence="1">Multi-pass membrane protein</topology>
    </subcellularLocation>
</comment>
<comment type="caution">
    <text evidence="9">The sequence shown here is derived from an EMBL/GenBank/DDBJ whole genome shotgun (WGS) entry which is preliminary data.</text>
</comment>
<accession>A0ABQ4CST6</accession>
<keyword evidence="3" id="KW-0813">Transport</keyword>
<sequence>MSLLLLAYFAFISLGLPDGLLGVAWPSMADGFGVATEAVGLLLICSTIGYFVSSVTAGFALARIGVGWLLAISTACASAALAGYALAPAYAVLAPFALLAGFGGGAIDSGLNAYAASAFGAKHMNWLHAFFGLGVAIGPLIMTAVITGGGWSWRWGYAVVAAAQACLALAFFATVRNWVRHAPPSAPDAPDPAATVAPAGVPGDGLATAVATAPPATKVRIRETLAIPAVWLGVLAFAVYVAVEVAAGLWAFLLLTESRGLSAGVAGLCVSLYWGMLFVGRVVQGVASERFNPTRILVGSLFGMAAGAALVALPFGAWSAILGLAVIGFAAAPVFPLLTLTTADRVGAAHADRVIGMQIGGSGLGGALIPSGIGLLLGKFGAGALGLCLLVLSVLLIGLYAAATRTRAGSAVA</sequence>
<dbReference type="Pfam" id="PF07690">
    <property type="entry name" value="MFS_1"/>
    <property type="match status" value="1"/>
</dbReference>
<dbReference type="Proteomes" id="UP000604117">
    <property type="component" value="Unassembled WGS sequence"/>
</dbReference>
<dbReference type="InterPro" id="IPR051788">
    <property type="entry name" value="MFS_Transporter"/>
</dbReference>
<feature type="transmembrane region" description="Helical" evidence="7">
    <location>
        <begin position="38"/>
        <end position="61"/>
    </location>
</feature>
<protein>
    <submittedName>
        <fullName evidence="9">MFS transporter</fullName>
    </submittedName>
</protein>
<reference evidence="9 10" key="1">
    <citation type="submission" date="2021-01" db="EMBL/GenBank/DDBJ databases">
        <title>Whole genome shotgun sequence of Asanoa siamensis NBRC 107932.</title>
        <authorList>
            <person name="Komaki H."/>
            <person name="Tamura T."/>
        </authorList>
    </citation>
    <scope>NUCLEOTIDE SEQUENCE [LARGE SCALE GENOMIC DNA]</scope>
    <source>
        <strain evidence="9 10">NBRC 107932</strain>
    </source>
</reference>
<dbReference type="EMBL" id="BONE01000030">
    <property type="protein sequence ID" value="GIF74353.1"/>
    <property type="molecule type" value="Genomic_DNA"/>
</dbReference>
<dbReference type="InterPro" id="IPR011701">
    <property type="entry name" value="MFS"/>
</dbReference>
<feature type="domain" description="Major facilitator superfamily (MFS) profile" evidence="8">
    <location>
        <begin position="3"/>
        <end position="405"/>
    </location>
</feature>
<evidence type="ECO:0000313" key="10">
    <source>
        <dbReference type="Proteomes" id="UP000604117"/>
    </source>
</evidence>
<dbReference type="InterPro" id="IPR020846">
    <property type="entry name" value="MFS_dom"/>
</dbReference>
<gene>
    <name evidence="9" type="ORF">Asi02nite_38710</name>
</gene>
<dbReference type="PROSITE" id="PS50850">
    <property type="entry name" value="MFS"/>
    <property type="match status" value="1"/>
</dbReference>
<feature type="transmembrane region" description="Helical" evidence="7">
    <location>
        <begin position="295"/>
        <end position="315"/>
    </location>
</feature>
<feature type="transmembrane region" description="Helical" evidence="7">
    <location>
        <begin position="383"/>
        <end position="403"/>
    </location>
</feature>
<evidence type="ECO:0000256" key="1">
    <source>
        <dbReference type="ARBA" id="ARBA00004651"/>
    </source>
</evidence>
<feature type="transmembrane region" description="Helical" evidence="7">
    <location>
        <begin position="155"/>
        <end position="175"/>
    </location>
</feature>
<dbReference type="SUPFAM" id="SSF103473">
    <property type="entry name" value="MFS general substrate transporter"/>
    <property type="match status" value="1"/>
</dbReference>
<evidence type="ECO:0000256" key="4">
    <source>
        <dbReference type="ARBA" id="ARBA00022692"/>
    </source>
</evidence>
<feature type="transmembrane region" description="Helical" evidence="7">
    <location>
        <begin position="93"/>
        <end position="114"/>
    </location>
</feature>